<evidence type="ECO:0000256" key="10">
    <source>
        <dbReference type="RuleBase" id="RU351113"/>
    </source>
</evidence>
<sequence>MSVLGETTQIKKKWRSSIAITEKVLVITEIWPNDDTSLYRTMKVVFITIVCIVFNLTVIDELKMLAIRQDYKTLSMHLSTFGLYIGFSVKIILFQFTKHGPLKNMLDSMDSPIFHAYPPEMQKHQDNCIRVSNLIGKFFVYLVGGTILFYLNKPFYSSYPLPITFSHPLTTTTFYLLLTLQCVCSFYLIMIGICFDMLVMGLANVATAQLDMLIEEITTFTPTSIETLEKEEHRFIKRCAERHNAIISYVNSIEDVFTYIFLAQCVVSVTCICNGLFQLTHVAPVFSIHFYYNCIFTFNVLFEIGICCWFATLMTNKGNDVADACYNYNWLHSSSATRKLLLIMLCRSQKPLFITVGKIIQLSIGSFLSVLKTAYSYYALMQHLYDKTSQ</sequence>
<name>M4W9A8_DENPD</name>
<reference evidence="11" key="1">
    <citation type="journal article" date="2013" name="BMC Genomics">
        <title>Antennal transcriptome analysis of the chemosensory gene families in the tree killing bark beetles, Ips typographus and Dendroctonus ponderosae (Coleoptera: Curculionidae: Scolytinae).</title>
        <authorList>
            <person name="Andersson M.N."/>
            <person name="Grosse-Wilde E."/>
            <person name="Keeling C.I."/>
            <person name="Bengtsson J.M."/>
            <person name="Yuen M.M."/>
            <person name="Li M."/>
            <person name="Hillbur Y."/>
            <person name="Bohlmann J."/>
            <person name="Hansson B.S."/>
            <person name="Schlyter F."/>
        </authorList>
    </citation>
    <scope>NUCLEOTIDE SEQUENCE</scope>
</reference>
<evidence type="ECO:0000256" key="9">
    <source>
        <dbReference type="ARBA" id="ARBA00023224"/>
    </source>
</evidence>
<dbReference type="PANTHER" id="PTHR21137:SF35">
    <property type="entry name" value="ODORANT RECEPTOR 19A-RELATED"/>
    <property type="match status" value="1"/>
</dbReference>
<evidence type="ECO:0000256" key="2">
    <source>
        <dbReference type="ARBA" id="ARBA00022475"/>
    </source>
</evidence>
<dbReference type="GO" id="GO:0005886">
    <property type="term" value="C:plasma membrane"/>
    <property type="evidence" value="ECO:0007669"/>
    <property type="project" value="UniProtKB-SubCell"/>
</dbReference>
<dbReference type="InterPro" id="IPR004117">
    <property type="entry name" value="7tm6_olfct_rcpt"/>
</dbReference>
<dbReference type="GeneID" id="109535544"/>
<keyword evidence="9 10" id="KW-0807">Transducer</keyword>
<comment type="subcellular location">
    <subcellularLocation>
        <location evidence="1 10">Cell membrane</location>
        <topology evidence="1 10">Multi-pass membrane protein</topology>
    </subcellularLocation>
</comment>
<keyword evidence="2" id="KW-1003">Cell membrane</keyword>
<feature type="transmembrane region" description="Helical" evidence="10">
    <location>
        <begin position="74"/>
        <end position="96"/>
    </location>
</feature>
<keyword evidence="3 10" id="KW-0716">Sensory transduction</keyword>
<evidence type="ECO:0000256" key="1">
    <source>
        <dbReference type="ARBA" id="ARBA00004651"/>
    </source>
</evidence>
<feature type="transmembrane region" description="Helical" evidence="10">
    <location>
        <begin position="173"/>
        <end position="203"/>
    </location>
</feature>
<organism evidence="11">
    <name type="scientific">Dendroctonus ponderosae</name>
    <name type="common">Mountain pine beetle</name>
    <dbReference type="NCBI Taxonomy" id="77166"/>
    <lineage>
        <taxon>Eukaryota</taxon>
        <taxon>Metazoa</taxon>
        <taxon>Ecdysozoa</taxon>
        <taxon>Arthropoda</taxon>
        <taxon>Hexapoda</taxon>
        <taxon>Insecta</taxon>
        <taxon>Pterygota</taxon>
        <taxon>Neoptera</taxon>
        <taxon>Endopterygota</taxon>
        <taxon>Coleoptera</taxon>
        <taxon>Polyphaga</taxon>
        <taxon>Cucujiformia</taxon>
        <taxon>Curculionidae</taxon>
        <taxon>Scolytinae</taxon>
        <taxon>Dendroctonus</taxon>
    </lineage>
</organism>
<evidence type="ECO:0000256" key="5">
    <source>
        <dbReference type="ARBA" id="ARBA00022725"/>
    </source>
</evidence>
<dbReference type="OrthoDB" id="8196465at2759"/>
<keyword evidence="8 10" id="KW-0675">Receptor</keyword>
<feature type="transmembrane region" description="Helical" evidence="10">
    <location>
        <begin position="134"/>
        <end position="152"/>
    </location>
</feature>
<dbReference type="KEGG" id="dpa:109535544"/>
<evidence type="ECO:0000256" key="3">
    <source>
        <dbReference type="ARBA" id="ARBA00022606"/>
    </source>
</evidence>
<dbReference type="GO" id="GO:0005549">
    <property type="term" value="F:odorant binding"/>
    <property type="evidence" value="ECO:0007669"/>
    <property type="project" value="InterPro"/>
</dbReference>
<keyword evidence="5 10" id="KW-0552">Olfaction</keyword>
<keyword evidence="7 10" id="KW-0472">Membrane</keyword>
<dbReference type="GO" id="GO:0004984">
    <property type="term" value="F:olfactory receptor activity"/>
    <property type="evidence" value="ECO:0007669"/>
    <property type="project" value="InterPro"/>
</dbReference>
<dbReference type="EMBL" id="GABX01000006">
    <property type="protein sequence ID" value="JAA74513.1"/>
    <property type="molecule type" value="mRNA"/>
</dbReference>
<feature type="transmembrane region" description="Helical" evidence="10">
    <location>
        <begin position="359"/>
        <end position="380"/>
    </location>
</feature>
<feature type="transmembrane region" description="Helical" evidence="10">
    <location>
        <begin position="44"/>
        <end position="62"/>
    </location>
</feature>
<keyword evidence="4 10" id="KW-0812">Transmembrane</keyword>
<evidence type="ECO:0000256" key="8">
    <source>
        <dbReference type="ARBA" id="ARBA00023170"/>
    </source>
</evidence>
<evidence type="ECO:0000256" key="6">
    <source>
        <dbReference type="ARBA" id="ARBA00022989"/>
    </source>
</evidence>
<dbReference type="Pfam" id="PF02949">
    <property type="entry name" value="7tm_6"/>
    <property type="match status" value="1"/>
</dbReference>
<dbReference type="GO" id="GO:0007165">
    <property type="term" value="P:signal transduction"/>
    <property type="evidence" value="ECO:0007669"/>
    <property type="project" value="UniProtKB-KW"/>
</dbReference>
<protein>
    <recommendedName>
        <fullName evidence="10">Odorant receptor</fullName>
    </recommendedName>
</protein>
<proteinExistence type="evidence at transcript level"/>
<dbReference type="HOGENOM" id="CLU_945166_0_0_1"/>
<keyword evidence="6 10" id="KW-1133">Transmembrane helix</keyword>
<accession>M4W9A8</accession>
<feature type="transmembrane region" description="Helical" evidence="10">
    <location>
        <begin position="256"/>
        <end position="277"/>
    </location>
</feature>
<evidence type="ECO:0000256" key="7">
    <source>
        <dbReference type="ARBA" id="ARBA00023136"/>
    </source>
</evidence>
<evidence type="ECO:0000313" key="11">
    <source>
        <dbReference type="EMBL" id="AGI05166.1"/>
    </source>
</evidence>
<comment type="similarity">
    <text evidence="10">Belongs to the insect chemoreceptor superfamily. Heteromeric odorant receptor channel (TC 1.A.69) family.</text>
</comment>
<dbReference type="EMBL" id="KC113418">
    <property type="protein sequence ID" value="AGI05166.1"/>
    <property type="molecule type" value="mRNA"/>
</dbReference>
<feature type="transmembrane region" description="Helical" evidence="10">
    <location>
        <begin position="289"/>
        <end position="312"/>
    </location>
</feature>
<gene>
    <name evidence="11" type="primary">OR24</name>
</gene>
<evidence type="ECO:0000256" key="4">
    <source>
        <dbReference type="ARBA" id="ARBA00022692"/>
    </source>
</evidence>
<dbReference type="PANTHER" id="PTHR21137">
    <property type="entry name" value="ODORANT RECEPTOR"/>
    <property type="match status" value="1"/>
</dbReference>
<dbReference type="AlphaFoldDB" id="M4W9A8"/>